<dbReference type="RefSeq" id="XP_037217519.1">
    <property type="nucleotide sequence ID" value="XM_037366107.1"/>
</dbReference>
<proteinExistence type="inferred from homology"/>
<accession>A0A8H6SG01</accession>
<reference evidence="9" key="1">
    <citation type="submission" date="2020-05" db="EMBL/GenBank/DDBJ databases">
        <title>Mycena genomes resolve the evolution of fungal bioluminescence.</title>
        <authorList>
            <person name="Tsai I.J."/>
        </authorList>
    </citation>
    <scope>NUCLEOTIDE SEQUENCE</scope>
    <source>
        <strain evidence="9">171206Taipei</strain>
    </source>
</reference>
<evidence type="ECO:0000256" key="4">
    <source>
        <dbReference type="ARBA" id="ARBA00022692"/>
    </source>
</evidence>
<comment type="similarity">
    <text evidence="2">Belongs to the major facilitator superfamily.</text>
</comment>
<dbReference type="GO" id="GO:0016020">
    <property type="term" value="C:membrane"/>
    <property type="evidence" value="ECO:0007669"/>
    <property type="project" value="TreeGrafter"/>
</dbReference>
<name>A0A8H6SG01_9AGAR</name>
<dbReference type="InterPro" id="IPR051788">
    <property type="entry name" value="MFS_Transporter"/>
</dbReference>
<feature type="transmembrane region" description="Helical" evidence="8">
    <location>
        <begin position="67"/>
        <end position="93"/>
    </location>
</feature>
<evidence type="ECO:0000256" key="1">
    <source>
        <dbReference type="ARBA" id="ARBA00004127"/>
    </source>
</evidence>
<dbReference type="InterPro" id="IPR036259">
    <property type="entry name" value="MFS_trans_sf"/>
</dbReference>
<comment type="caution">
    <text evidence="9">The sequence shown here is derived from an EMBL/GenBank/DDBJ whole genome shotgun (WGS) entry which is preliminary data.</text>
</comment>
<keyword evidence="3" id="KW-0813">Transport</keyword>
<feature type="region of interest" description="Disordered" evidence="7">
    <location>
        <begin position="1"/>
        <end position="28"/>
    </location>
</feature>
<protein>
    <submittedName>
        <fullName evidence="9">MFS general substrate transporter</fullName>
    </submittedName>
</protein>
<feature type="compositionally biased region" description="Polar residues" evidence="7">
    <location>
        <begin position="1"/>
        <end position="17"/>
    </location>
</feature>
<evidence type="ECO:0000256" key="5">
    <source>
        <dbReference type="ARBA" id="ARBA00022989"/>
    </source>
</evidence>
<evidence type="ECO:0000256" key="3">
    <source>
        <dbReference type="ARBA" id="ARBA00022448"/>
    </source>
</evidence>
<dbReference type="Gene3D" id="1.20.1250.20">
    <property type="entry name" value="MFS general substrate transporter like domains"/>
    <property type="match status" value="1"/>
</dbReference>
<evidence type="ECO:0000256" key="6">
    <source>
        <dbReference type="ARBA" id="ARBA00023136"/>
    </source>
</evidence>
<evidence type="ECO:0000313" key="10">
    <source>
        <dbReference type="Proteomes" id="UP000636479"/>
    </source>
</evidence>
<keyword evidence="6 8" id="KW-0472">Membrane</keyword>
<dbReference type="PANTHER" id="PTHR23514:SF3">
    <property type="entry name" value="BYPASS OF STOP CODON PROTEIN 6"/>
    <property type="match status" value="1"/>
</dbReference>
<dbReference type="OrthoDB" id="413079at2759"/>
<evidence type="ECO:0000256" key="7">
    <source>
        <dbReference type="SAM" id="MobiDB-lite"/>
    </source>
</evidence>
<dbReference type="EMBL" id="JACAZF010000008">
    <property type="protein sequence ID" value="KAF7297160.1"/>
    <property type="molecule type" value="Genomic_DNA"/>
</dbReference>
<keyword evidence="10" id="KW-1185">Reference proteome</keyword>
<gene>
    <name evidence="9" type="ORF">MIND_00949100</name>
</gene>
<comment type="subcellular location">
    <subcellularLocation>
        <location evidence="1">Endomembrane system</location>
        <topology evidence="1">Multi-pass membrane protein</topology>
    </subcellularLocation>
</comment>
<dbReference type="GO" id="GO:0012505">
    <property type="term" value="C:endomembrane system"/>
    <property type="evidence" value="ECO:0007669"/>
    <property type="project" value="UniProtKB-SubCell"/>
</dbReference>
<keyword evidence="4 8" id="KW-0812">Transmembrane</keyword>
<evidence type="ECO:0000256" key="2">
    <source>
        <dbReference type="ARBA" id="ARBA00008335"/>
    </source>
</evidence>
<dbReference type="GeneID" id="59348623"/>
<evidence type="ECO:0000313" key="9">
    <source>
        <dbReference type="EMBL" id="KAF7297160.1"/>
    </source>
</evidence>
<dbReference type="PANTHER" id="PTHR23514">
    <property type="entry name" value="BYPASS OF STOP CODON PROTEIN 6"/>
    <property type="match status" value="1"/>
</dbReference>
<dbReference type="SUPFAM" id="SSF103473">
    <property type="entry name" value="MFS general substrate transporter"/>
    <property type="match status" value="1"/>
</dbReference>
<sequence>MTSQLRVDSTGKQLTGSETDDLPPQTRAQRKTQHVQLATLCWTLFLAGWNDGTVGPLLPRIQQSYHVGYTIVSLVFVFQCLGCFLGALANIPLTPKYGFGKLMLVGSTCQMIAYSLQASGAPVSCVRSCWFRQWIWTGHAGRTSQRLRRQHDL</sequence>
<organism evidence="9 10">
    <name type="scientific">Mycena indigotica</name>
    <dbReference type="NCBI Taxonomy" id="2126181"/>
    <lineage>
        <taxon>Eukaryota</taxon>
        <taxon>Fungi</taxon>
        <taxon>Dikarya</taxon>
        <taxon>Basidiomycota</taxon>
        <taxon>Agaricomycotina</taxon>
        <taxon>Agaricomycetes</taxon>
        <taxon>Agaricomycetidae</taxon>
        <taxon>Agaricales</taxon>
        <taxon>Marasmiineae</taxon>
        <taxon>Mycenaceae</taxon>
        <taxon>Mycena</taxon>
    </lineage>
</organism>
<evidence type="ECO:0000256" key="8">
    <source>
        <dbReference type="SAM" id="Phobius"/>
    </source>
</evidence>
<dbReference type="AlphaFoldDB" id="A0A8H6SG01"/>
<keyword evidence="5 8" id="KW-1133">Transmembrane helix</keyword>
<dbReference type="Proteomes" id="UP000636479">
    <property type="component" value="Unassembled WGS sequence"/>
</dbReference>